<dbReference type="STRING" id="1486859.SAMN05444273_10683"/>
<dbReference type="InterPro" id="IPR025924">
    <property type="entry name" value="YHYH_dom"/>
</dbReference>
<proteinExistence type="predicted"/>
<evidence type="ECO:0000259" key="2">
    <source>
        <dbReference type="Pfam" id="PF14240"/>
    </source>
</evidence>
<feature type="chain" id="PRO_5012364002" evidence="1">
    <location>
        <begin position="24"/>
        <end position="320"/>
    </location>
</feature>
<dbReference type="EMBL" id="FQUV01000006">
    <property type="protein sequence ID" value="SHF44488.1"/>
    <property type="molecule type" value="Genomic_DNA"/>
</dbReference>
<dbReference type="Pfam" id="PF14240">
    <property type="entry name" value="YHYH"/>
    <property type="match status" value="1"/>
</dbReference>
<keyword evidence="4" id="KW-1185">Reference proteome</keyword>
<gene>
    <name evidence="3" type="ORF">SAMN05444273_10683</name>
</gene>
<name>A0A1M5BPM1_9RHOB</name>
<evidence type="ECO:0000256" key="1">
    <source>
        <dbReference type="SAM" id="SignalP"/>
    </source>
</evidence>
<dbReference type="OrthoDB" id="9796530at2"/>
<evidence type="ECO:0000313" key="3">
    <source>
        <dbReference type="EMBL" id="SHF44488.1"/>
    </source>
</evidence>
<dbReference type="AlphaFoldDB" id="A0A1M5BPM1"/>
<protein>
    <submittedName>
        <fullName evidence="3">YHYH protein</fullName>
    </submittedName>
</protein>
<accession>A0A1M5BPM1</accession>
<evidence type="ECO:0000313" key="4">
    <source>
        <dbReference type="Proteomes" id="UP000184144"/>
    </source>
</evidence>
<feature type="domain" description="YHYH" evidence="2">
    <location>
        <begin position="93"/>
        <end position="189"/>
    </location>
</feature>
<feature type="signal peptide" evidence="1">
    <location>
        <begin position="1"/>
        <end position="23"/>
    </location>
</feature>
<keyword evidence="1" id="KW-0732">Signal</keyword>
<dbReference type="Proteomes" id="UP000184144">
    <property type="component" value="Unassembled WGS sequence"/>
</dbReference>
<organism evidence="3 4">
    <name type="scientific">Litoreibacter ascidiaceicola</name>
    <dbReference type="NCBI Taxonomy" id="1486859"/>
    <lineage>
        <taxon>Bacteria</taxon>
        <taxon>Pseudomonadati</taxon>
        <taxon>Pseudomonadota</taxon>
        <taxon>Alphaproteobacteria</taxon>
        <taxon>Rhodobacterales</taxon>
        <taxon>Roseobacteraceae</taxon>
        <taxon>Litoreibacter</taxon>
    </lineage>
</organism>
<dbReference type="RefSeq" id="WP_073144587.1">
    <property type="nucleotide sequence ID" value="NZ_FQUV01000006.1"/>
</dbReference>
<reference evidence="4" key="1">
    <citation type="submission" date="2016-11" db="EMBL/GenBank/DDBJ databases">
        <authorList>
            <person name="Varghese N."/>
            <person name="Submissions S."/>
        </authorList>
    </citation>
    <scope>NUCLEOTIDE SEQUENCE [LARGE SCALE GENOMIC DNA]</scope>
    <source>
        <strain evidence="4">DSM 100566</strain>
    </source>
</reference>
<sequence length="320" mass="33985">MIRFPAVAIATLALIATATAASAHEDHCTAVRDSVADAGFDGSVSVTCTDSHAIIRSDTYPDHEKMTGIVGTNEQVPVPADYAAPILLVSTLGTMPLTRDAALGVAVNGVPIYDYTGGGEMTETDLAHHQARHDTIQTGQLDVCGGHAGRGDDYHYHAKPTCMIVQMANVGSAAIIGWAFDGFPIYGDNNPDGSQIAKGDLGICNGQRDEVFGYRYHTSSGAPYIVQCLKGVVTDFDRLPRVRPLTAAGGRGAAPGRPPQGGVENLVFTENPDGSRSMDYSYEGEDQYIRYAPSEKPGCYDFTTRTITNGGEVQAGEYCR</sequence>